<evidence type="ECO:0000256" key="1">
    <source>
        <dbReference type="SAM" id="Phobius"/>
    </source>
</evidence>
<dbReference type="EMBL" id="CP132191">
    <property type="protein sequence ID" value="WLP85706.1"/>
    <property type="molecule type" value="Genomic_DNA"/>
</dbReference>
<sequence>MFALVNSSLLVAEFIVFVKATFWASLMYFKLSRALTAFCFALSKLACPLATFAKALSIAVANFFTSVVGVSIEVASFKYLSAASIASAYCFCTSGEESL</sequence>
<reference evidence="2" key="1">
    <citation type="submission" date="2023-08" db="EMBL/GenBank/DDBJ databases">
        <title>Complete genome sequence of Mycoplasma seminis 2200.</title>
        <authorList>
            <person name="Spergser J."/>
        </authorList>
    </citation>
    <scope>NUCLEOTIDE SEQUENCE [LARGE SCALE GENOMIC DNA]</scope>
    <source>
        <strain evidence="2">2200</strain>
    </source>
</reference>
<dbReference type="RefSeq" id="WP_305938133.1">
    <property type="nucleotide sequence ID" value="NZ_CP132191.1"/>
</dbReference>
<keyword evidence="1" id="KW-1133">Transmembrane helix</keyword>
<dbReference type="Proteomes" id="UP001237011">
    <property type="component" value="Chromosome"/>
</dbReference>
<feature type="transmembrane region" description="Helical" evidence="1">
    <location>
        <begin position="6"/>
        <end position="29"/>
    </location>
</feature>
<protein>
    <submittedName>
        <fullName evidence="2">Uncharacterized protein</fullName>
    </submittedName>
</protein>
<keyword evidence="3" id="KW-1185">Reference proteome</keyword>
<proteinExistence type="predicted"/>
<name>A0ABY9HB60_9MOLU</name>
<evidence type="ECO:0000313" key="2">
    <source>
        <dbReference type="EMBL" id="WLP85706.1"/>
    </source>
</evidence>
<organism evidence="2 3">
    <name type="scientific">Mycoplasma seminis</name>
    <dbReference type="NCBI Taxonomy" id="512749"/>
    <lineage>
        <taxon>Bacteria</taxon>
        <taxon>Bacillati</taxon>
        <taxon>Mycoplasmatota</taxon>
        <taxon>Mollicutes</taxon>
        <taxon>Mycoplasmataceae</taxon>
        <taxon>Mycoplasma</taxon>
    </lineage>
</organism>
<gene>
    <name evidence="2" type="ORF">Q8852_00935</name>
</gene>
<accession>A0ABY9HB60</accession>
<keyword evidence="1" id="KW-0472">Membrane</keyword>
<keyword evidence="1" id="KW-0812">Transmembrane</keyword>
<evidence type="ECO:0000313" key="3">
    <source>
        <dbReference type="Proteomes" id="UP001237011"/>
    </source>
</evidence>